<name>A0A4Z0M6Z9_9GAMM</name>
<sequence>MENLTLLFLCTHNRCRSILAEAIATRRGGGCLRAYSAGSAPAGEVHPDTLAALQARGYPVAGLHSKAWDAGLGCEPDAVITLCDSAAGETCPLWLQDTPRLHWGLEDPSRAQPGAARDAAFARVIDTLESRILRLVDAGIYRQRGDALRSAMQALAGE</sequence>
<protein>
    <submittedName>
        <fullName evidence="3">Arsenate reductase ArsC</fullName>
    </submittedName>
</protein>
<comment type="caution">
    <text evidence="3">The sequence shown here is derived from an EMBL/GenBank/DDBJ whole genome shotgun (WGS) entry which is preliminary data.</text>
</comment>
<gene>
    <name evidence="3" type="ORF">E4634_04080</name>
</gene>
<dbReference type="Gene3D" id="3.40.50.2300">
    <property type="match status" value="1"/>
</dbReference>
<dbReference type="Proteomes" id="UP000298050">
    <property type="component" value="Unassembled WGS sequence"/>
</dbReference>
<dbReference type="SMART" id="SM00226">
    <property type="entry name" value="LMWPc"/>
    <property type="match status" value="1"/>
</dbReference>
<keyword evidence="4" id="KW-1185">Reference proteome</keyword>
<reference evidence="3 4" key="1">
    <citation type="submission" date="2019-04" db="EMBL/GenBank/DDBJ databases">
        <title>Taxonomy of novel Haliea sp. from mangrove soil of West Coast of India.</title>
        <authorList>
            <person name="Verma A."/>
            <person name="Kumar P."/>
            <person name="Krishnamurthi S."/>
        </authorList>
    </citation>
    <scope>NUCLEOTIDE SEQUENCE [LARGE SCALE GENOMIC DNA]</scope>
    <source>
        <strain evidence="3 4">SAOS-164</strain>
    </source>
</reference>
<dbReference type="InterPro" id="IPR036196">
    <property type="entry name" value="Ptyr_pPase_sf"/>
</dbReference>
<organism evidence="3 4">
    <name type="scientific">Mangrovimicrobium sediminis</name>
    <dbReference type="NCBI Taxonomy" id="2562682"/>
    <lineage>
        <taxon>Bacteria</taxon>
        <taxon>Pseudomonadati</taxon>
        <taxon>Pseudomonadota</taxon>
        <taxon>Gammaproteobacteria</taxon>
        <taxon>Cellvibrionales</taxon>
        <taxon>Halieaceae</taxon>
        <taxon>Mangrovimicrobium</taxon>
    </lineage>
</organism>
<dbReference type="GO" id="GO:0046685">
    <property type="term" value="P:response to arsenic-containing substance"/>
    <property type="evidence" value="ECO:0007669"/>
    <property type="project" value="UniProtKB-KW"/>
</dbReference>
<evidence type="ECO:0000256" key="1">
    <source>
        <dbReference type="ARBA" id="ARBA00022849"/>
    </source>
</evidence>
<dbReference type="EMBL" id="SRLE01000004">
    <property type="protein sequence ID" value="TGD75188.1"/>
    <property type="molecule type" value="Genomic_DNA"/>
</dbReference>
<evidence type="ECO:0000313" key="4">
    <source>
        <dbReference type="Proteomes" id="UP000298050"/>
    </source>
</evidence>
<dbReference type="OrthoDB" id="9793058at2"/>
<dbReference type="AlphaFoldDB" id="A0A4Z0M6Z9"/>
<dbReference type="RefSeq" id="WP_135441329.1">
    <property type="nucleotide sequence ID" value="NZ_SRLE01000004.1"/>
</dbReference>
<dbReference type="InterPro" id="IPR023485">
    <property type="entry name" value="Ptyr_pPase"/>
</dbReference>
<evidence type="ECO:0000259" key="2">
    <source>
        <dbReference type="SMART" id="SM00226"/>
    </source>
</evidence>
<proteinExistence type="predicted"/>
<dbReference type="Pfam" id="PF01451">
    <property type="entry name" value="LMWPc"/>
    <property type="match status" value="1"/>
</dbReference>
<dbReference type="SUPFAM" id="SSF52788">
    <property type="entry name" value="Phosphotyrosine protein phosphatases I"/>
    <property type="match status" value="1"/>
</dbReference>
<dbReference type="PANTHER" id="PTHR43428:SF1">
    <property type="entry name" value="ARSENATE REDUCTASE"/>
    <property type="match status" value="1"/>
</dbReference>
<dbReference type="PANTHER" id="PTHR43428">
    <property type="entry name" value="ARSENATE REDUCTASE"/>
    <property type="match status" value="1"/>
</dbReference>
<dbReference type="CDD" id="cd16345">
    <property type="entry name" value="LMWP_ArsC"/>
    <property type="match status" value="1"/>
</dbReference>
<accession>A0A4Z0M6Z9</accession>
<evidence type="ECO:0000313" key="3">
    <source>
        <dbReference type="EMBL" id="TGD75188.1"/>
    </source>
</evidence>
<feature type="domain" description="Phosphotyrosine protein phosphatase I" evidence="2">
    <location>
        <begin position="4"/>
        <end position="138"/>
    </location>
</feature>
<keyword evidence="1" id="KW-0059">Arsenical resistance</keyword>